<evidence type="ECO:0000313" key="2">
    <source>
        <dbReference type="Proteomes" id="UP000789860"/>
    </source>
</evidence>
<protein>
    <submittedName>
        <fullName evidence="1">8324_t:CDS:1</fullName>
    </submittedName>
</protein>
<gene>
    <name evidence="1" type="ORF">SCALOS_LOCUS2579</name>
</gene>
<dbReference type="Proteomes" id="UP000789860">
    <property type="component" value="Unassembled WGS sequence"/>
</dbReference>
<evidence type="ECO:0000313" key="1">
    <source>
        <dbReference type="EMBL" id="CAG8484707.1"/>
    </source>
</evidence>
<reference evidence="1" key="1">
    <citation type="submission" date="2021-06" db="EMBL/GenBank/DDBJ databases">
        <authorList>
            <person name="Kallberg Y."/>
            <person name="Tangrot J."/>
            <person name="Rosling A."/>
        </authorList>
    </citation>
    <scope>NUCLEOTIDE SEQUENCE</scope>
    <source>
        <strain evidence="1">AU212A</strain>
    </source>
</reference>
<dbReference type="EMBL" id="CAJVPM010002345">
    <property type="protein sequence ID" value="CAG8484707.1"/>
    <property type="molecule type" value="Genomic_DNA"/>
</dbReference>
<feature type="non-terminal residue" evidence="1">
    <location>
        <position position="89"/>
    </location>
</feature>
<name>A0ACA9KNQ3_9GLOM</name>
<proteinExistence type="predicted"/>
<keyword evidence="2" id="KW-1185">Reference proteome</keyword>
<comment type="caution">
    <text evidence="1">The sequence shown here is derived from an EMBL/GenBank/DDBJ whole genome shotgun (WGS) entry which is preliminary data.</text>
</comment>
<organism evidence="1 2">
    <name type="scientific">Scutellospora calospora</name>
    <dbReference type="NCBI Taxonomy" id="85575"/>
    <lineage>
        <taxon>Eukaryota</taxon>
        <taxon>Fungi</taxon>
        <taxon>Fungi incertae sedis</taxon>
        <taxon>Mucoromycota</taxon>
        <taxon>Glomeromycotina</taxon>
        <taxon>Glomeromycetes</taxon>
        <taxon>Diversisporales</taxon>
        <taxon>Gigasporaceae</taxon>
        <taxon>Scutellospora</taxon>
    </lineage>
</organism>
<sequence length="89" mass="9962">MINYFKLPETTKAKKLLPKVKIGPEIIKIGPEIIKAKVGPEIIKAKARNHQSEEITKAKTGNYQSEDKNHQSEVGPETTKVKKSLPKVK</sequence>
<accession>A0ACA9KNQ3</accession>